<keyword evidence="1" id="KW-1133">Transmembrane helix</keyword>
<feature type="transmembrane region" description="Helical" evidence="1">
    <location>
        <begin position="20"/>
        <end position="40"/>
    </location>
</feature>
<evidence type="ECO:0000313" key="3">
    <source>
        <dbReference type="Proteomes" id="UP001231445"/>
    </source>
</evidence>
<accession>A0A9Y2B750</accession>
<dbReference type="AlphaFoldDB" id="A0A9Y2B750"/>
<keyword evidence="1" id="KW-0812">Transmembrane</keyword>
<evidence type="ECO:0000313" key="2">
    <source>
        <dbReference type="EMBL" id="WIW95054.1"/>
    </source>
</evidence>
<dbReference type="KEGG" id="arue:QQX03_08800"/>
<protein>
    <submittedName>
        <fullName evidence="2">Flp family type IVb pilin</fullName>
    </submittedName>
</protein>
<sequence>MKLPTFVKRIGSDNSGVTAVEYGLIASLIVIASMGAFGSVADENARMWNTVETVMVEVGSR</sequence>
<gene>
    <name evidence="2" type="ORF">QQX03_08800</name>
</gene>
<evidence type="ECO:0000256" key="1">
    <source>
        <dbReference type="SAM" id="Phobius"/>
    </source>
</evidence>
<keyword evidence="3" id="KW-1185">Reference proteome</keyword>
<organism evidence="2 3">
    <name type="scientific">Altererythrobacter rubellus</name>
    <dbReference type="NCBI Taxonomy" id="2173831"/>
    <lineage>
        <taxon>Bacteria</taxon>
        <taxon>Pseudomonadati</taxon>
        <taxon>Pseudomonadota</taxon>
        <taxon>Alphaproteobacteria</taxon>
        <taxon>Sphingomonadales</taxon>
        <taxon>Erythrobacteraceae</taxon>
        <taxon>Altererythrobacter</taxon>
    </lineage>
</organism>
<proteinExistence type="predicted"/>
<reference evidence="2 3" key="1">
    <citation type="submission" date="2023-06" db="EMBL/GenBank/DDBJ databases">
        <title>Altererythrobacter rubellus NBRC 112769 genome.</title>
        <authorList>
            <person name="Zhang K."/>
        </authorList>
    </citation>
    <scope>NUCLEOTIDE SEQUENCE [LARGE SCALE GENOMIC DNA]</scope>
    <source>
        <strain evidence="2 3">NBRC 112769</strain>
    </source>
</reference>
<dbReference type="RefSeq" id="WP_285975370.1">
    <property type="nucleotide sequence ID" value="NZ_CP127221.1"/>
</dbReference>
<name>A0A9Y2B750_9SPHN</name>
<keyword evidence="1" id="KW-0472">Membrane</keyword>
<dbReference type="Proteomes" id="UP001231445">
    <property type="component" value="Chromosome"/>
</dbReference>
<dbReference type="EMBL" id="CP127221">
    <property type="protein sequence ID" value="WIW95054.1"/>
    <property type="molecule type" value="Genomic_DNA"/>
</dbReference>